<feature type="transmembrane region" description="Helical" evidence="7">
    <location>
        <begin position="578"/>
        <end position="595"/>
    </location>
</feature>
<dbReference type="GO" id="GO:0016705">
    <property type="term" value="F:oxidoreductase activity, acting on paired donors, with incorporation or reduction of molecular oxygen"/>
    <property type="evidence" value="ECO:0007669"/>
    <property type="project" value="InterPro"/>
</dbReference>
<sequence>MIINLLFSSPRWLYSHLWFSDIPIALFILFVFNSIVQRVTTKGPMIWPVFGILPTVALHVTHLYEWGGEALIKCGGSFYYRGMWMGGTFGIVTSDPVKIEYMLKTNFKNFPKGIAYKERFDDFLGDGIFNADDELWRTQRRVANSEMHSTRFIQFSLDSIKTLVHGKLLKLLEAKKGCVIDLQDVLLRFTFDNTCAVAFGVDSGCLDVNLPETAFAKAFEKVTFASLMRFLIPRYVWKPMKFFRLGFEKTLYDAVKIVHDFSEKTVRERKLELLSNKDSINGTSRCDLLSRLIIMEQDKKEKFFTDKLLQDFCISFILAGRDTSSVGLSWFFWLITKHPSVETRILDEIYDILRQRENLKKENLENLTFTEEELKKMVYLQAAISESLRLYPPVSFDHKEPREDDVFPDGYPIEKGARVVYCMYGMARMETIWGKDCCEFKPERWIKDGEFVSESQFKYTVFNAGPRLCVGKKFAYTQMKLVVASILLRYRLKVVEDPPGQSIVMLGHLNVESYRDVENWKLLTKLGFNMIHFKQKMSGMLQSRTRCRICGVFKPRNHLIMIFQFFSSDFGQKHAFCHIHIAIALFYIFIFSVILKRLTTKGPLIWPVFGMFPTVGWHVFDFYEWGTDTLIKYGRTINYKVFTYFVSAFAMAFEKVTFASLMRFLIPRYVWKPMKFFRLGFEKTLYDAVKIVHDFSEKTVRERKLELLSNKDSINGTSRCDLLSRLIIMEKDKKEKFFTDKLLQDFCISFILAGRDTSSVGLSWFFWLIAKHPSVETRILDEIYDILRQRENLKKENLENLTFTEEELKKMVYLQAAISESLRLYPPVSFDHKEPREDDVFPDGYPIEKGARVVYCMYGMARMETIWGKDCCEFKPERWIKDGEFVSESQFKYTVFNAGPRLCVGKKFAYTQMKLVVASILLRYRLKVVEGHKVCPKVTTTLYMKHGLLVTMEPRPPKFII</sequence>
<dbReference type="Proteomes" id="UP000245207">
    <property type="component" value="Unassembled WGS sequence"/>
</dbReference>
<dbReference type="STRING" id="35608.A0A2U1NTI5"/>
<evidence type="ECO:0000256" key="6">
    <source>
        <dbReference type="PIRSR" id="PIRSR602401-1"/>
    </source>
</evidence>
<proteinExistence type="inferred from homology"/>
<keyword evidence="5 6" id="KW-0408">Iron</keyword>
<evidence type="ECO:0000256" key="5">
    <source>
        <dbReference type="ARBA" id="ARBA00023004"/>
    </source>
</evidence>
<feature type="transmembrane region" description="Helical" evidence="7">
    <location>
        <begin position="12"/>
        <end position="33"/>
    </location>
</feature>
<dbReference type="CDD" id="cd11064">
    <property type="entry name" value="CYP86A"/>
    <property type="match status" value="1"/>
</dbReference>
<dbReference type="AlphaFoldDB" id="A0A2U1NTI5"/>
<dbReference type="GO" id="GO:0006629">
    <property type="term" value="P:lipid metabolic process"/>
    <property type="evidence" value="ECO:0007669"/>
    <property type="project" value="UniProtKB-ARBA"/>
</dbReference>
<comment type="similarity">
    <text evidence="2">Belongs to the cytochrome P450 family.</text>
</comment>
<dbReference type="OrthoDB" id="1470350at2759"/>
<dbReference type="InterPro" id="IPR036396">
    <property type="entry name" value="Cyt_P450_sf"/>
</dbReference>
<dbReference type="PROSITE" id="PS00086">
    <property type="entry name" value="CYTOCHROME_P450"/>
    <property type="match status" value="2"/>
</dbReference>
<accession>A0A2U1NTI5</accession>
<keyword evidence="7" id="KW-0472">Membrane</keyword>
<evidence type="ECO:0000256" key="1">
    <source>
        <dbReference type="ARBA" id="ARBA00001971"/>
    </source>
</evidence>
<name>A0A2U1NTI5_ARTAN</name>
<dbReference type="SUPFAM" id="SSF48264">
    <property type="entry name" value="Cytochrome P450"/>
    <property type="match status" value="2"/>
</dbReference>
<evidence type="ECO:0000313" key="9">
    <source>
        <dbReference type="Proteomes" id="UP000245207"/>
    </source>
</evidence>
<evidence type="ECO:0000256" key="4">
    <source>
        <dbReference type="ARBA" id="ARBA00023002"/>
    </source>
</evidence>
<evidence type="ECO:0000256" key="7">
    <source>
        <dbReference type="SAM" id="Phobius"/>
    </source>
</evidence>
<feature type="binding site" description="axial binding residue" evidence="6">
    <location>
        <position position="469"/>
    </location>
    <ligand>
        <name>heme</name>
        <dbReference type="ChEBI" id="CHEBI:30413"/>
    </ligand>
    <ligandPart>
        <name>Fe</name>
        <dbReference type="ChEBI" id="CHEBI:18248"/>
    </ligandPart>
</feature>
<dbReference type="InterPro" id="IPR001128">
    <property type="entry name" value="Cyt_P450"/>
</dbReference>
<keyword evidence="7" id="KW-1133">Transmembrane helix</keyword>
<gene>
    <name evidence="8" type="ORF">CTI12_AA230630</name>
</gene>
<dbReference type="EMBL" id="PKPP01002218">
    <property type="protein sequence ID" value="PWA76816.1"/>
    <property type="molecule type" value="Genomic_DNA"/>
</dbReference>
<dbReference type="InterPro" id="IPR002401">
    <property type="entry name" value="Cyt_P450_E_grp-I"/>
</dbReference>
<keyword evidence="4" id="KW-0560">Oxidoreductase</keyword>
<protein>
    <submittedName>
        <fullName evidence="8">Cytochrome P450</fullName>
    </submittedName>
</protein>
<comment type="caution">
    <text evidence="8">The sequence shown here is derived from an EMBL/GenBank/DDBJ whole genome shotgun (WGS) entry which is preliminary data.</text>
</comment>
<dbReference type="GO" id="GO:0020037">
    <property type="term" value="F:heme binding"/>
    <property type="evidence" value="ECO:0007669"/>
    <property type="project" value="InterPro"/>
</dbReference>
<dbReference type="PRINTS" id="PR00385">
    <property type="entry name" value="P450"/>
</dbReference>
<dbReference type="InterPro" id="IPR017972">
    <property type="entry name" value="Cyt_P450_CS"/>
</dbReference>
<dbReference type="Gene3D" id="1.10.630.10">
    <property type="entry name" value="Cytochrome P450"/>
    <property type="match status" value="2"/>
</dbReference>
<keyword evidence="6" id="KW-0349">Heme</keyword>
<evidence type="ECO:0000256" key="2">
    <source>
        <dbReference type="ARBA" id="ARBA00010617"/>
    </source>
</evidence>
<keyword evidence="9" id="KW-1185">Reference proteome</keyword>
<evidence type="ECO:0000313" key="8">
    <source>
        <dbReference type="EMBL" id="PWA76816.1"/>
    </source>
</evidence>
<reference evidence="8 9" key="1">
    <citation type="journal article" date="2018" name="Mol. Plant">
        <title>The genome of Artemisia annua provides insight into the evolution of Asteraceae family and artemisinin biosynthesis.</title>
        <authorList>
            <person name="Shen Q."/>
            <person name="Zhang L."/>
            <person name="Liao Z."/>
            <person name="Wang S."/>
            <person name="Yan T."/>
            <person name="Shi P."/>
            <person name="Liu M."/>
            <person name="Fu X."/>
            <person name="Pan Q."/>
            <person name="Wang Y."/>
            <person name="Lv Z."/>
            <person name="Lu X."/>
            <person name="Zhang F."/>
            <person name="Jiang W."/>
            <person name="Ma Y."/>
            <person name="Chen M."/>
            <person name="Hao X."/>
            <person name="Li L."/>
            <person name="Tang Y."/>
            <person name="Lv G."/>
            <person name="Zhou Y."/>
            <person name="Sun X."/>
            <person name="Brodelius P.E."/>
            <person name="Rose J.K.C."/>
            <person name="Tang K."/>
        </authorList>
    </citation>
    <scope>NUCLEOTIDE SEQUENCE [LARGE SCALE GENOMIC DNA]</scope>
    <source>
        <strain evidence="9">cv. Huhao1</strain>
        <tissue evidence="8">Leaf</tissue>
    </source>
</reference>
<dbReference type="PANTHER" id="PTHR24296">
    <property type="entry name" value="CYTOCHROME P450"/>
    <property type="match status" value="1"/>
</dbReference>
<keyword evidence="7" id="KW-0812">Transmembrane</keyword>
<organism evidence="8 9">
    <name type="scientific">Artemisia annua</name>
    <name type="common">Sweet wormwood</name>
    <dbReference type="NCBI Taxonomy" id="35608"/>
    <lineage>
        <taxon>Eukaryota</taxon>
        <taxon>Viridiplantae</taxon>
        <taxon>Streptophyta</taxon>
        <taxon>Embryophyta</taxon>
        <taxon>Tracheophyta</taxon>
        <taxon>Spermatophyta</taxon>
        <taxon>Magnoliopsida</taxon>
        <taxon>eudicotyledons</taxon>
        <taxon>Gunneridae</taxon>
        <taxon>Pentapetalae</taxon>
        <taxon>asterids</taxon>
        <taxon>campanulids</taxon>
        <taxon>Asterales</taxon>
        <taxon>Asteraceae</taxon>
        <taxon>Asteroideae</taxon>
        <taxon>Anthemideae</taxon>
        <taxon>Artemisiinae</taxon>
        <taxon>Artemisia</taxon>
    </lineage>
</organism>
<dbReference type="GO" id="GO:0004497">
    <property type="term" value="F:monooxygenase activity"/>
    <property type="evidence" value="ECO:0007669"/>
    <property type="project" value="InterPro"/>
</dbReference>
<comment type="cofactor">
    <cofactor evidence="1 6">
        <name>heme</name>
        <dbReference type="ChEBI" id="CHEBI:30413"/>
    </cofactor>
</comment>
<keyword evidence="3 6" id="KW-0479">Metal-binding</keyword>
<evidence type="ECO:0000256" key="3">
    <source>
        <dbReference type="ARBA" id="ARBA00022723"/>
    </source>
</evidence>
<dbReference type="GO" id="GO:0005506">
    <property type="term" value="F:iron ion binding"/>
    <property type="evidence" value="ECO:0007669"/>
    <property type="project" value="InterPro"/>
</dbReference>
<feature type="transmembrane region" description="Helical" evidence="7">
    <location>
        <begin position="643"/>
        <end position="666"/>
    </location>
</feature>
<feature type="transmembrane region" description="Helical" evidence="7">
    <location>
        <begin position="45"/>
        <end position="64"/>
    </location>
</feature>
<dbReference type="Pfam" id="PF00067">
    <property type="entry name" value="p450"/>
    <property type="match status" value="2"/>
</dbReference>
<dbReference type="PRINTS" id="PR00463">
    <property type="entry name" value="EP450I"/>
</dbReference>